<dbReference type="EMBL" id="CP092418">
    <property type="protein sequence ID" value="USD22647.1"/>
    <property type="molecule type" value="Genomic_DNA"/>
</dbReference>
<gene>
    <name evidence="1" type="ORF">MJO52_05805</name>
</gene>
<reference evidence="1" key="1">
    <citation type="submission" date="2022-02" db="EMBL/GenBank/DDBJ databases">
        <title>Coral-associated bacteria.</title>
        <authorList>
            <person name="Tang K."/>
            <person name="Wang X."/>
        </authorList>
    </citation>
    <scope>NUCLEOTIDE SEQUENCE</scope>
    <source>
        <strain evidence="1">SCSIO 43006</strain>
    </source>
</reference>
<evidence type="ECO:0000313" key="2">
    <source>
        <dbReference type="Proteomes" id="UP001055658"/>
    </source>
</evidence>
<proteinExistence type="predicted"/>
<sequence>MESDYVYLGQVQSSTLGDNGVVTNELVILEKMKGVADTKKVKNTLFSEDICASHMVVGYKYVVFGKTGSIPEISSCSNTRSLGDIGKQGLAQLQQMANKRK</sequence>
<organism evidence="1 2">
    <name type="scientific">Microbulbifer variabilis</name>
    <dbReference type="NCBI Taxonomy" id="266805"/>
    <lineage>
        <taxon>Bacteria</taxon>
        <taxon>Pseudomonadati</taxon>
        <taxon>Pseudomonadota</taxon>
        <taxon>Gammaproteobacteria</taxon>
        <taxon>Cellvibrionales</taxon>
        <taxon>Microbulbiferaceae</taxon>
        <taxon>Microbulbifer</taxon>
    </lineage>
</organism>
<dbReference type="RefSeq" id="WP_252085002.1">
    <property type="nucleotide sequence ID" value="NZ_CP092418.1"/>
</dbReference>
<dbReference type="SUPFAM" id="SSF50242">
    <property type="entry name" value="TIMP-like"/>
    <property type="match status" value="1"/>
</dbReference>
<dbReference type="InterPro" id="IPR008993">
    <property type="entry name" value="TIMP-like_OB-fold"/>
</dbReference>
<dbReference type="Proteomes" id="UP001055658">
    <property type="component" value="Chromosome"/>
</dbReference>
<accession>A0ABY4VEW4</accession>
<name>A0ABY4VEW4_9GAMM</name>
<evidence type="ECO:0000313" key="1">
    <source>
        <dbReference type="EMBL" id="USD22647.1"/>
    </source>
</evidence>
<protein>
    <submittedName>
        <fullName evidence="1">Uncharacterized protein</fullName>
    </submittedName>
</protein>
<keyword evidence="2" id="KW-1185">Reference proteome</keyword>